<dbReference type="EMBL" id="LQPC01000027">
    <property type="protein sequence ID" value="ORV89183.1"/>
    <property type="molecule type" value="Genomic_DNA"/>
</dbReference>
<dbReference type="Gene3D" id="3.40.1000.70">
    <property type="entry name" value="PknH-like extracellular domain"/>
    <property type="match status" value="1"/>
</dbReference>
<protein>
    <recommendedName>
        <fullName evidence="1">PknH-like extracellular domain-containing protein</fullName>
    </recommendedName>
</protein>
<gene>
    <name evidence="2" type="ORF">AWC12_11325</name>
</gene>
<accession>A0A1X1WRN1</accession>
<evidence type="ECO:0000313" key="2">
    <source>
        <dbReference type="EMBL" id="ORV89183.1"/>
    </source>
</evidence>
<comment type="caution">
    <text evidence="2">The sequence shown here is derived from an EMBL/GenBank/DDBJ whole genome shotgun (WGS) entry which is preliminary data.</text>
</comment>
<sequence>MAATALSVWTAACTSVVDGAAVRGDSASPTAILGEGDLDAILLDDEELNNLLGSSDIEVTDEVREMTDDSADVSDPDCIGALYTAEEPVYADTGYAAVLTRLASESGDEYEHWVEETAVVMPSAQDAEEFVAESAQQWQGCAGRTVSISDGEDWYDWDLSDAVRTDGILSQRSTALDSIEWQCEHALAAASNVVLEASVCAEQITDEATKLLTEMVAKAAER</sequence>
<evidence type="ECO:0000259" key="1">
    <source>
        <dbReference type="Pfam" id="PF14032"/>
    </source>
</evidence>
<evidence type="ECO:0000313" key="3">
    <source>
        <dbReference type="Proteomes" id="UP000193622"/>
    </source>
</evidence>
<dbReference type="Proteomes" id="UP000193622">
    <property type="component" value="Unassembled WGS sequence"/>
</dbReference>
<dbReference type="Pfam" id="PF14032">
    <property type="entry name" value="PknH_C"/>
    <property type="match status" value="1"/>
</dbReference>
<organism evidence="2 3">
    <name type="scientific">Mycolicibacterium iranicum</name>
    <name type="common">Mycobacterium iranicum</name>
    <dbReference type="NCBI Taxonomy" id="912594"/>
    <lineage>
        <taxon>Bacteria</taxon>
        <taxon>Bacillati</taxon>
        <taxon>Actinomycetota</taxon>
        <taxon>Actinomycetes</taxon>
        <taxon>Mycobacteriales</taxon>
        <taxon>Mycobacteriaceae</taxon>
        <taxon>Mycolicibacterium</taxon>
    </lineage>
</organism>
<name>A0A1X1WRN1_MYCIR</name>
<reference evidence="2 3" key="1">
    <citation type="submission" date="2016-01" db="EMBL/GenBank/DDBJ databases">
        <title>The new phylogeny of the genus Mycobacterium.</title>
        <authorList>
            <person name="Tarcisio F."/>
            <person name="Conor M."/>
            <person name="Antonella G."/>
            <person name="Elisabetta G."/>
            <person name="Giulia F.S."/>
            <person name="Sara T."/>
            <person name="Anna F."/>
            <person name="Clotilde B."/>
            <person name="Roberto B."/>
            <person name="Veronica D.S."/>
            <person name="Fabio R."/>
            <person name="Monica P."/>
            <person name="Olivier J."/>
            <person name="Enrico T."/>
            <person name="Nicola S."/>
        </authorList>
    </citation>
    <scope>NUCLEOTIDE SEQUENCE [LARGE SCALE GENOMIC DNA]</scope>
    <source>
        <strain evidence="2 3">DSM 45541</strain>
    </source>
</reference>
<dbReference type="InterPro" id="IPR038232">
    <property type="entry name" value="PknH-like_Extracell_sf"/>
</dbReference>
<proteinExistence type="predicted"/>
<dbReference type="RefSeq" id="WP_085174119.1">
    <property type="nucleotide sequence ID" value="NZ_LQPC01000027.1"/>
</dbReference>
<dbReference type="AlphaFoldDB" id="A0A1X1WRN1"/>
<feature type="domain" description="PknH-like extracellular" evidence="1">
    <location>
        <begin position="35"/>
        <end position="218"/>
    </location>
</feature>
<dbReference type="InterPro" id="IPR026954">
    <property type="entry name" value="PknH-like_Extracell"/>
</dbReference>